<evidence type="ECO:0000259" key="1">
    <source>
        <dbReference type="Pfam" id="PF12937"/>
    </source>
</evidence>
<protein>
    <recommendedName>
        <fullName evidence="1">F-box domain-containing protein</fullName>
    </recommendedName>
</protein>
<dbReference type="Pfam" id="PF12937">
    <property type="entry name" value="F-box-like"/>
    <property type="match status" value="1"/>
</dbReference>
<reference evidence="2" key="1">
    <citation type="submission" date="2023-06" db="EMBL/GenBank/DDBJ databases">
        <authorList>
            <consortium name="Lawrence Berkeley National Laboratory"/>
            <person name="Ahrendt S."/>
            <person name="Sahu N."/>
            <person name="Indic B."/>
            <person name="Wong-Bajracharya J."/>
            <person name="Merenyi Z."/>
            <person name="Ke H.-M."/>
            <person name="Monk M."/>
            <person name="Kocsube S."/>
            <person name="Drula E."/>
            <person name="Lipzen A."/>
            <person name="Balint B."/>
            <person name="Henrissat B."/>
            <person name="Andreopoulos B."/>
            <person name="Martin F.M."/>
            <person name="Harder C.B."/>
            <person name="Rigling D."/>
            <person name="Ford K.L."/>
            <person name="Foster G.D."/>
            <person name="Pangilinan J."/>
            <person name="Papanicolaou A."/>
            <person name="Barry K."/>
            <person name="LaButti K."/>
            <person name="Viragh M."/>
            <person name="Koriabine M."/>
            <person name="Yan M."/>
            <person name="Riley R."/>
            <person name="Champramary S."/>
            <person name="Plett K.L."/>
            <person name="Tsai I.J."/>
            <person name="Slot J."/>
            <person name="Sipos G."/>
            <person name="Plett J."/>
            <person name="Nagy L.G."/>
            <person name="Grigoriev I.V."/>
        </authorList>
    </citation>
    <scope>NUCLEOTIDE SEQUENCE</scope>
    <source>
        <strain evidence="2">ICMP 16352</strain>
    </source>
</reference>
<dbReference type="EMBL" id="JAUEPR010000073">
    <property type="protein sequence ID" value="KAK0467616.1"/>
    <property type="molecule type" value="Genomic_DNA"/>
</dbReference>
<keyword evidence="3" id="KW-1185">Reference proteome</keyword>
<evidence type="ECO:0000313" key="2">
    <source>
        <dbReference type="EMBL" id="KAK0467616.1"/>
    </source>
</evidence>
<dbReference type="Gene3D" id="1.20.1280.50">
    <property type="match status" value="1"/>
</dbReference>
<dbReference type="Proteomes" id="UP001175227">
    <property type="component" value="Unassembled WGS sequence"/>
</dbReference>
<comment type="caution">
    <text evidence="2">The sequence shown here is derived from an EMBL/GenBank/DDBJ whole genome shotgun (WGS) entry which is preliminary data.</text>
</comment>
<evidence type="ECO:0000313" key="3">
    <source>
        <dbReference type="Proteomes" id="UP001175227"/>
    </source>
</evidence>
<feature type="domain" description="F-box" evidence="1">
    <location>
        <begin position="99"/>
        <end position="151"/>
    </location>
</feature>
<accession>A0AA39NL46</accession>
<feature type="non-terminal residue" evidence="2">
    <location>
        <position position="151"/>
    </location>
</feature>
<organism evidence="2 3">
    <name type="scientific">Armillaria novae-zelandiae</name>
    <dbReference type="NCBI Taxonomy" id="153914"/>
    <lineage>
        <taxon>Eukaryota</taxon>
        <taxon>Fungi</taxon>
        <taxon>Dikarya</taxon>
        <taxon>Basidiomycota</taxon>
        <taxon>Agaricomycotina</taxon>
        <taxon>Agaricomycetes</taxon>
        <taxon>Agaricomycetidae</taxon>
        <taxon>Agaricales</taxon>
        <taxon>Marasmiineae</taxon>
        <taxon>Physalacriaceae</taxon>
        <taxon>Armillaria</taxon>
    </lineage>
</organism>
<gene>
    <name evidence="2" type="ORF">IW261DRAFT_1373078</name>
</gene>
<name>A0AA39NL46_9AGAR</name>
<dbReference type="AlphaFoldDB" id="A0AA39NL46"/>
<dbReference type="InterPro" id="IPR001810">
    <property type="entry name" value="F-box_dom"/>
</dbReference>
<sequence length="151" mass="16786">MAYKPTKKSDFDARLALLLPDYSHASPDAQIIDLLQTNAPPTPIETKSLSATLSETPNRIAELDSLIDSTASLLRYLTNDGNQALENEANAKTILSPCCQLPNELLIDIFIRCLSVRDQLDSPLDPGAFHWTLSHVCRKWREVAIGTPEIW</sequence>
<proteinExistence type="predicted"/>